<reference evidence="2" key="1">
    <citation type="submission" date="2019-02" db="EMBL/GenBank/DDBJ databases">
        <authorList>
            <person name="Gruber-Vodicka R. H."/>
            <person name="Seah K. B. B."/>
        </authorList>
    </citation>
    <scope>NUCLEOTIDE SEQUENCE</scope>
    <source>
        <strain evidence="2">BECK_S1320</strain>
        <strain evidence="1">BECK_S1321</strain>
    </source>
</reference>
<dbReference type="EMBL" id="CAADFR010000019">
    <property type="protein sequence ID" value="VFK37961.1"/>
    <property type="molecule type" value="Genomic_DNA"/>
</dbReference>
<accession>A0A450YM19</accession>
<protein>
    <submittedName>
        <fullName evidence="2">Uncharacterized protein</fullName>
    </submittedName>
</protein>
<sequence length="96" mass="10601">MGVGPPLGETFEGRRIFLDNGRFGRAIQANPTFLARNLPPYGQLSGMVDPFSRLSNARVTANFGPETAGYKGVASMRFHIRRDNRNSSFLNLDIAQ</sequence>
<dbReference type="EMBL" id="CAADFU010000018">
    <property type="protein sequence ID" value="VFK42591.1"/>
    <property type="molecule type" value="Genomic_DNA"/>
</dbReference>
<dbReference type="AlphaFoldDB" id="A0A450YM19"/>
<proteinExistence type="predicted"/>
<name>A0A450YM19_9GAMM</name>
<organism evidence="2">
    <name type="scientific">Candidatus Kentrum sp. SD</name>
    <dbReference type="NCBI Taxonomy" id="2126332"/>
    <lineage>
        <taxon>Bacteria</taxon>
        <taxon>Pseudomonadati</taxon>
        <taxon>Pseudomonadota</taxon>
        <taxon>Gammaproteobacteria</taxon>
        <taxon>Candidatus Kentrum</taxon>
    </lineage>
</organism>
<evidence type="ECO:0000313" key="1">
    <source>
        <dbReference type="EMBL" id="VFK37961.1"/>
    </source>
</evidence>
<evidence type="ECO:0000313" key="2">
    <source>
        <dbReference type="EMBL" id="VFK42591.1"/>
    </source>
</evidence>
<gene>
    <name evidence="2" type="ORF">BECKSD772E_GA0070983_101825</name>
    <name evidence="1" type="ORF">BECKSD772F_GA0070984_101924</name>
</gene>